<proteinExistence type="inferred from homology"/>
<dbReference type="EMBL" id="CCBN010000006">
    <property type="protein sequence ID" value="CDO54098.1"/>
    <property type="molecule type" value="Genomic_DNA"/>
</dbReference>
<dbReference type="STRING" id="1173061.A0A0J9XA00"/>
<evidence type="ECO:0000256" key="1">
    <source>
        <dbReference type="ARBA" id="ARBA00008060"/>
    </source>
</evidence>
<dbReference type="Gene3D" id="1.20.5.170">
    <property type="match status" value="1"/>
</dbReference>
<dbReference type="Pfam" id="PF07061">
    <property type="entry name" value="Swi5"/>
    <property type="match status" value="1"/>
</dbReference>
<evidence type="ECO:0000256" key="2">
    <source>
        <dbReference type="ARBA" id="ARBA00022763"/>
    </source>
</evidence>
<keyword evidence="4" id="KW-0175">Coiled coil</keyword>
<evidence type="ECO:0000313" key="6">
    <source>
        <dbReference type="Proteomes" id="UP000242525"/>
    </source>
</evidence>
<dbReference type="PANTHER" id="PTHR28529">
    <property type="entry name" value="DNA REPAIR PROTEIN SWI5 HOMOLOG"/>
    <property type="match status" value="1"/>
</dbReference>
<comment type="caution">
    <text evidence="5">The sequence shown here is derived from an EMBL/GenBank/DDBJ whole genome shotgun (WGS) entry which is preliminary data.</text>
</comment>
<evidence type="ECO:0000313" key="5">
    <source>
        <dbReference type="EMBL" id="CDO54098.1"/>
    </source>
</evidence>
<organism evidence="5 6">
    <name type="scientific">Geotrichum candidum</name>
    <name type="common">Oospora lactis</name>
    <name type="synonym">Dipodascus geotrichum</name>
    <dbReference type="NCBI Taxonomy" id="1173061"/>
    <lineage>
        <taxon>Eukaryota</taxon>
        <taxon>Fungi</taxon>
        <taxon>Dikarya</taxon>
        <taxon>Ascomycota</taxon>
        <taxon>Saccharomycotina</taxon>
        <taxon>Dipodascomycetes</taxon>
        <taxon>Dipodascales</taxon>
        <taxon>Dipodascaceae</taxon>
        <taxon>Geotrichum</taxon>
    </lineage>
</organism>
<keyword evidence="3" id="KW-0234">DNA repair</keyword>
<keyword evidence="6" id="KW-1185">Reference proteome</keyword>
<dbReference type="GO" id="GO:0010772">
    <property type="term" value="P:meiotic DNA recombinase assembly involved in reciprocal meiotic recombination"/>
    <property type="evidence" value="ECO:0007669"/>
    <property type="project" value="TreeGrafter"/>
</dbReference>
<sequence>MNKELASSPERYVRTTSLARSNSTIDERIESKKKQLTELQQEYEEIVATLDEDPNKIVKQHISILKNYNEVKDMATVLIAKIAEQRRMTISEVMKEMGVDMASK</sequence>
<comment type="similarity">
    <text evidence="1">Belongs to the SWI5/SAE3 family.</text>
</comment>
<dbReference type="InterPro" id="IPR010760">
    <property type="entry name" value="DNA-repair_Swi5"/>
</dbReference>
<evidence type="ECO:0008006" key="7">
    <source>
        <dbReference type="Google" id="ProtNLM"/>
    </source>
</evidence>
<dbReference type="PANTHER" id="PTHR28529:SF2">
    <property type="entry name" value="DNA REPAIR PROTEIN SWI5 HOMOLOG"/>
    <property type="match status" value="1"/>
</dbReference>
<dbReference type="AlphaFoldDB" id="A0A0J9XA00"/>
<feature type="coiled-coil region" evidence="4">
    <location>
        <begin position="22"/>
        <end position="53"/>
    </location>
</feature>
<keyword evidence="2" id="KW-0227">DNA damage</keyword>
<dbReference type="OrthoDB" id="255837at2759"/>
<evidence type="ECO:0000256" key="3">
    <source>
        <dbReference type="ARBA" id="ARBA00023204"/>
    </source>
</evidence>
<dbReference type="GO" id="GO:0000709">
    <property type="term" value="P:meiotic joint molecule formation"/>
    <property type="evidence" value="ECO:0007669"/>
    <property type="project" value="TreeGrafter"/>
</dbReference>
<evidence type="ECO:0000256" key="4">
    <source>
        <dbReference type="SAM" id="Coils"/>
    </source>
</evidence>
<dbReference type="Proteomes" id="UP000242525">
    <property type="component" value="Unassembled WGS sequence"/>
</dbReference>
<protein>
    <recommendedName>
        <fullName evidence="7">Swi5-domain-containing protein</fullName>
    </recommendedName>
</protein>
<name>A0A0J9XA00_GEOCN</name>
<dbReference type="GO" id="GO:0032798">
    <property type="term" value="C:Swi5-Sfr1 complex"/>
    <property type="evidence" value="ECO:0007669"/>
    <property type="project" value="TreeGrafter"/>
</dbReference>
<dbReference type="GO" id="GO:0034974">
    <property type="term" value="C:Swi5-Swi2 complex"/>
    <property type="evidence" value="ECO:0007669"/>
    <property type="project" value="TreeGrafter"/>
</dbReference>
<gene>
    <name evidence="5" type="ORF">BN980_GECA06s04635g</name>
</gene>
<reference evidence="5" key="1">
    <citation type="submission" date="2014-03" db="EMBL/GenBank/DDBJ databases">
        <authorList>
            <person name="Casaregola S."/>
        </authorList>
    </citation>
    <scope>NUCLEOTIDE SEQUENCE [LARGE SCALE GENOMIC DNA]</scope>
    <source>
        <strain evidence="5">CLIB 918</strain>
    </source>
</reference>
<accession>A0A0J9XA00</accession>